<feature type="transmembrane region" description="Helical" evidence="11">
    <location>
        <begin position="12"/>
        <end position="35"/>
    </location>
</feature>
<keyword evidence="5" id="KW-0378">Hydrolase</keyword>
<evidence type="ECO:0000256" key="4">
    <source>
        <dbReference type="ARBA" id="ARBA00022741"/>
    </source>
</evidence>
<keyword evidence="6" id="KW-0067">ATP-binding</keyword>
<evidence type="ECO:0000256" key="11">
    <source>
        <dbReference type="SAM" id="Phobius"/>
    </source>
</evidence>
<dbReference type="Gene3D" id="3.40.50.300">
    <property type="entry name" value="P-loop containing nucleotide triphosphate hydrolases"/>
    <property type="match status" value="2"/>
</dbReference>
<dbReference type="InterPro" id="IPR027417">
    <property type="entry name" value="P-loop_NTPase"/>
</dbReference>
<evidence type="ECO:0000256" key="5">
    <source>
        <dbReference type="ARBA" id="ARBA00022801"/>
    </source>
</evidence>
<dbReference type="Pfam" id="PF00004">
    <property type="entry name" value="AAA"/>
    <property type="match status" value="2"/>
</dbReference>
<dbReference type="GO" id="GO:0016558">
    <property type="term" value="P:protein import into peroxisome matrix"/>
    <property type="evidence" value="ECO:0007669"/>
    <property type="project" value="TreeGrafter"/>
</dbReference>
<evidence type="ECO:0000313" key="13">
    <source>
        <dbReference type="EMBL" id="CAH1966793.1"/>
    </source>
</evidence>
<keyword evidence="11" id="KW-1133">Transmembrane helix</keyword>
<sequence>MGANHNQKPKLLFYLAKLIFPKTWQYWIILMYLNYQRISRRKYKYNLVQVPDEFIFYQTQSYNCFKDINNSIIVNPSSTYDCDRLITLFHEPSEKCRIVHVIQSPQCSENDILLSSVLHFNLQNAGIENGVNLMGLTKEQIQFADEIEVSFVKNPWEINNSLTDALLEKYFSTPKIVKQDDMIEINIKHFAEDFYYSHDKLDGIENVYFKCTKLRVGMKESIESCFSIPGKTVIKRMLGIQRLIPKKFKKTTKSTGLSEIPLAPYGLQGLLDMMKKSVNPFLKQKKINLKPVFLVQGPIGSGRELLVTTLASQLGMHFYKVQSTELMASVYVQNETKLKNVLFNARNGAPCVMLITNFENFGKNNENQFDERLITGFADELNVLFENNFRPVLLFCSTSSKTTPFSLKKLFIDTFEVTLNDTDRKENIRWILEDRGLKTDMNLEEIENKTKGLVFEDLRALVYYAEVDARKRNNKGNWLGQDSIDKAIDFMQAIYSEGIGAPKVPKVEWSDVGGMNDVKEEIIKVINLPLKHPELLKKSGLGRSGILLFGPPGTGKTLIAKAVATECSLCFLAVKGPELLNMYVGQSEQNIREVFERARAASPCIIFFDELDSLAPNRGLSGDSGGVMDRVVSQLLAEMNSLSDSGNVFIIGATNRPDLIDPALLRPGRFDKLLYVGPCTDVQSKQSVLTALTRKFKIKEKTNLADVVNSCPEYVTGADFYGMCANAWFSAVKRLVKKVESGELSEHDVSSQDVVVSSNDFSDALKHLTPSISAEDLKYFESLRKELSSYK</sequence>
<evidence type="ECO:0000256" key="2">
    <source>
        <dbReference type="ARBA" id="ARBA00006914"/>
    </source>
</evidence>
<comment type="similarity">
    <text evidence="2">Belongs to the AAA ATPase family.</text>
</comment>
<dbReference type="GO" id="GO:0005524">
    <property type="term" value="F:ATP binding"/>
    <property type="evidence" value="ECO:0007669"/>
    <property type="project" value="UniProtKB-KW"/>
</dbReference>
<organism evidence="13 14">
    <name type="scientific">Acanthoscelides obtectus</name>
    <name type="common">Bean weevil</name>
    <name type="synonym">Bruchus obtectus</name>
    <dbReference type="NCBI Taxonomy" id="200917"/>
    <lineage>
        <taxon>Eukaryota</taxon>
        <taxon>Metazoa</taxon>
        <taxon>Ecdysozoa</taxon>
        <taxon>Arthropoda</taxon>
        <taxon>Hexapoda</taxon>
        <taxon>Insecta</taxon>
        <taxon>Pterygota</taxon>
        <taxon>Neoptera</taxon>
        <taxon>Endopterygota</taxon>
        <taxon>Coleoptera</taxon>
        <taxon>Polyphaga</taxon>
        <taxon>Cucujiformia</taxon>
        <taxon>Chrysomeloidea</taxon>
        <taxon>Chrysomelidae</taxon>
        <taxon>Bruchinae</taxon>
        <taxon>Bruchini</taxon>
        <taxon>Acanthoscelides</taxon>
    </lineage>
</organism>
<gene>
    <name evidence="13" type="ORF">ACAOBT_LOCUS7047</name>
</gene>
<evidence type="ECO:0000259" key="12">
    <source>
        <dbReference type="SMART" id="SM00382"/>
    </source>
</evidence>
<name>A0A9P0K792_ACAOB</name>
<evidence type="ECO:0000256" key="6">
    <source>
        <dbReference type="ARBA" id="ARBA00022840"/>
    </source>
</evidence>
<dbReference type="GO" id="GO:0005829">
    <property type="term" value="C:cytosol"/>
    <property type="evidence" value="ECO:0007669"/>
    <property type="project" value="TreeGrafter"/>
</dbReference>
<dbReference type="SMART" id="SM00382">
    <property type="entry name" value="AAA"/>
    <property type="match status" value="2"/>
</dbReference>
<dbReference type="EMBL" id="CAKOFQ010006738">
    <property type="protein sequence ID" value="CAH1966793.1"/>
    <property type="molecule type" value="Genomic_DNA"/>
</dbReference>
<keyword evidence="14" id="KW-1185">Reference proteome</keyword>
<dbReference type="PANTHER" id="PTHR23077">
    <property type="entry name" value="AAA-FAMILY ATPASE"/>
    <property type="match status" value="1"/>
</dbReference>
<comment type="subcellular location">
    <subcellularLocation>
        <location evidence="1">Membrane</location>
    </subcellularLocation>
</comment>
<feature type="domain" description="AAA+ ATPase" evidence="12">
    <location>
        <begin position="542"/>
        <end position="680"/>
    </location>
</feature>
<evidence type="ECO:0000313" key="14">
    <source>
        <dbReference type="Proteomes" id="UP001152888"/>
    </source>
</evidence>
<reference evidence="13" key="1">
    <citation type="submission" date="2022-03" db="EMBL/GenBank/DDBJ databases">
        <authorList>
            <person name="Sayadi A."/>
        </authorList>
    </citation>
    <scope>NUCLEOTIDE SEQUENCE</scope>
</reference>
<comment type="caution">
    <text evidence="13">The sequence shown here is derived from an EMBL/GenBank/DDBJ whole genome shotgun (WGS) entry which is preliminary data.</text>
</comment>
<dbReference type="InterPro" id="IPR047533">
    <property type="entry name" value="RecA-like_PEX6_r2"/>
</dbReference>
<keyword evidence="3" id="KW-0962">Peroxisome biogenesis</keyword>
<dbReference type="AlphaFoldDB" id="A0A9P0K792"/>
<keyword evidence="11" id="KW-0812">Transmembrane</keyword>
<dbReference type="PROSITE" id="PS00674">
    <property type="entry name" value="AAA"/>
    <property type="match status" value="1"/>
</dbReference>
<dbReference type="OrthoDB" id="2187at2759"/>
<comment type="catalytic activity">
    <reaction evidence="10">
        <text>ATP + H2O = ADP + phosphate + H(+)</text>
        <dbReference type="Rhea" id="RHEA:13065"/>
        <dbReference type="ChEBI" id="CHEBI:15377"/>
        <dbReference type="ChEBI" id="CHEBI:15378"/>
        <dbReference type="ChEBI" id="CHEBI:30616"/>
        <dbReference type="ChEBI" id="CHEBI:43474"/>
        <dbReference type="ChEBI" id="CHEBI:456216"/>
    </reaction>
    <physiologicalReaction direction="left-to-right" evidence="10">
        <dbReference type="Rhea" id="RHEA:13066"/>
    </physiologicalReaction>
</comment>
<keyword evidence="7 11" id="KW-0472">Membrane</keyword>
<protein>
    <recommendedName>
        <fullName evidence="8">Peroxisomal ATPase PEX6</fullName>
    </recommendedName>
    <alternativeName>
        <fullName evidence="9">Peroxin-6</fullName>
    </alternativeName>
</protein>
<accession>A0A9P0K792</accession>
<dbReference type="InterPro" id="IPR003960">
    <property type="entry name" value="ATPase_AAA_CS"/>
</dbReference>
<evidence type="ECO:0000256" key="7">
    <source>
        <dbReference type="ARBA" id="ARBA00023136"/>
    </source>
</evidence>
<dbReference type="InterPro" id="IPR003593">
    <property type="entry name" value="AAA+_ATPase"/>
</dbReference>
<dbReference type="Proteomes" id="UP001152888">
    <property type="component" value="Unassembled WGS sequence"/>
</dbReference>
<feature type="domain" description="AAA+ ATPase" evidence="12">
    <location>
        <begin position="289"/>
        <end position="426"/>
    </location>
</feature>
<dbReference type="CDD" id="cd19527">
    <property type="entry name" value="RecA-like_PEX6_r2"/>
    <property type="match status" value="1"/>
</dbReference>
<evidence type="ECO:0000256" key="8">
    <source>
        <dbReference type="ARBA" id="ARBA00034811"/>
    </source>
</evidence>
<evidence type="ECO:0000256" key="9">
    <source>
        <dbReference type="ARBA" id="ARBA00034920"/>
    </source>
</evidence>
<evidence type="ECO:0000256" key="10">
    <source>
        <dbReference type="ARBA" id="ARBA00048778"/>
    </source>
</evidence>
<dbReference type="Gene3D" id="1.10.8.60">
    <property type="match status" value="1"/>
</dbReference>
<evidence type="ECO:0000256" key="3">
    <source>
        <dbReference type="ARBA" id="ARBA00022593"/>
    </source>
</evidence>
<dbReference type="SUPFAM" id="SSF52540">
    <property type="entry name" value="P-loop containing nucleoside triphosphate hydrolases"/>
    <property type="match status" value="2"/>
</dbReference>
<dbReference type="FunFam" id="3.40.50.300:FF:000109">
    <property type="entry name" value="Peroxisomal biogenesis factor 6"/>
    <property type="match status" value="1"/>
</dbReference>
<dbReference type="InterPro" id="IPR003959">
    <property type="entry name" value="ATPase_AAA_core"/>
</dbReference>
<dbReference type="GO" id="GO:0005778">
    <property type="term" value="C:peroxisomal membrane"/>
    <property type="evidence" value="ECO:0007669"/>
    <property type="project" value="TreeGrafter"/>
</dbReference>
<evidence type="ECO:0000256" key="1">
    <source>
        <dbReference type="ARBA" id="ARBA00004370"/>
    </source>
</evidence>
<proteinExistence type="inferred from homology"/>
<dbReference type="PANTHER" id="PTHR23077:SF9">
    <property type="entry name" value="PEROXISOMAL ATPASE PEX6"/>
    <property type="match status" value="1"/>
</dbReference>
<dbReference type="InterPro" id="IPR050168">
    <property type="entry name" value="AAA_ATPase_domain"/>
</dbReference>
<dbReference type="GO" id="GO:0016887">
    <property type="term" value="F:ATP hydrolysis activity"/>
    <property type="evidence" value="ECO:0007669"/>
    <property type="project" value="InterPro"/>
</dbReference>
<keyword evidence="4" id="KW-0547">Nucleotide-binding</keyword>